<evidence type="ECO:0000256" key="1">
    <source>
        <dbReference type="SAM" id="MobiDB-lite"/>
    </source>
</evidence>
<keyword evidence="3" id="KW-1185">Reference proteome</keyword>
<dbReference type="EMBL" id="OW240914">
    <property type="protein sequence ID" value="CAH2274101.1"/>
    <property type="molecule type" value="Genomic_DNA"/>
</dbReference>
<gene>
    <name evidence="2" type="ORF">PECUL_23A051436</name>
</gene>
<evidence type="ECO:0000313" key="2">
    <source>
        <dbReference type="EMBL" id="CAH2274101.1"/>
    </source>
</evidence>
<proteinExistence type="predicted"/>
<accession>A0AAD1RMW0</accession>
<sequence length="106" mass="11955">MDELDEFPSTGGLHHPSSDEDNKLSSTNGDIKVLLRNIRTMFAADLATQREEIHTVEGRVKTIEEDSRASPHDAYRWKYKTQSHNATSLCLSATWMHWRIGKGAGT</sequence>
<reference evidence="2" key="1">
    <citation type="submission" date="2022-03" db="EMBL/GenBank/DDBJ databases">
        <authorList>
            <person name="Alioto T."/>
            <person name="Alioto T."/>
            <person name="Gomez Garrido J."/>
        </authorList>
    </citation>
    <scope>NUCLEOTIDE SEQUENCE</scope>
</reference>
<protein>
    <submittedName>
        <fullName evidence="2">Uncharacterized protein</fullName>
    </submittedName>
</protein>
<evidence type="ECO:0000313" key="3">
    <source>
        <dbReference type="Proteomes" id="UP001295444"/>
    </source>
</evidence>
<feature type="region of interest" description="Disordered" evidence="1">
    <location>
        <begin position="1"/>
        <end position="26"/>
    </location>
</feature>
<dbReference type="AlphaFoldDB" id="A0AAD1RMW0"/>
<name>A0AAD1RMW0_PELCU</name>
<organism evidence="2 3">
    <name type="scientific">Pelobates cultripes</name>
    <name type="common">Western spadefoot toad</name>
    <dbReference type="NCBI Taxonomy" id="61616"/>
    <lineage>
        <taxon>Eukaryota</taxon>
        <taxon>Metazoa</taxon>
        <taxon>Chordata</taxon>
        <taxon>Craniata</taxon>
        <taxon>Vertebrata</taxon>
        <taxon>Euteleostomi</taxon>
        <taxon>Amphibia</taxon>
        <taxon>Batrachia</taxon>
        <taxon>Anura</taxon>
        <taxon>Pelobatoidea</taxon>
        <taxon>Pelobatidae</taxon>
        <taxon>Pelobates</taxon>
    </lineage>
</organism>
<dbReference type="Proteomes" id="UP001295444">
    <property type="component" value="Chromosome 03"/>
</dbReference>